<feature type="non-terminal residue" evidence="10">
    <location>
        <position position="1"/>
    </location>
</feature>
<feature type="non-terminal residue" evidence="10">
    <location>
        <position position="382"/>
    </location>
</feature>
<dbReference type="PROSITE" id="PS00086">
    <property type="entry name" value="CYTOCHROME_P450"/>
    <property type="match status" value="1"/>
</dbReference>
<dbReference type="SUPFAM" id="SSF48264">
    <property type="entry name" value="Cytochrome P450"/>
    <property type="match status" value="1"/>
</dbReference>
<evidence type="ECO:0000256" key="1">
    <source>
        <dbReference type="ARBA" id="ARBA00001971"/>
    </source>
</evidence>
<gene>
    <name evidence="10" type="ORF">B0T14DRAFT_408584</name>
</gene>
<comment type="similarity">
    <text evidence="2 9">Belongs to the cytochrome P450 family.</text>
</comment>
<evidence type="ECO:0000313" key="11">
    <source>
        <dbReference type="Proteomes" id="UP001175000"/>
    </source>
</evidence>
<feature type="binding site" description="axial binding residue" evidence="8">
    <location>
        <position position="357"/>
    </location>
    <ligand>
        <name>heme</name>
        <dbReference type="ChEBI" id="CHEBI:30413"/>
    </ligand>
    <ligandPart>
        <name>Fe</name>
        <dbReference type="ChEBI" id="CHEBI:18248"/>
    </ligandPart>
</feature>
<comment type="cofactor">
    <cofactor evidence="1 8">
        <name>heme</name>
        <dbReference type="ChEBI" id="CHEBI:30413"/>
    </cofactor>
</comment>
<dbReference type="GO" id="GO:0004497">
    <property type="term" value="F:monooxygenase activity"/>
    <property type="evidence" value="ECO:0007669"/>
    <property type="project" value="UniProtKB-KW"/>
</dbReference>
<keyword evidence="11" id="KW-1185">Reference proteome</keyword>
<evidence type="ECO:0000256" key="9">
    <source>
        <dbReference type="RuleBase" id="RU000461"/>
    </source>
</evidence>
<keyword evidence="5 9" id="KW-0560">Oxidoreductase</keyword>
<evidence type="ECO:0000256" key="6">
    <source>
        <dbReference type="ARBA" id="ARBA00023004"/>
    </source>
</evidence>
<sequence length="382" mass="43102">GWDTFQWRLLGSRTVMTRDPRSLKALHATQFRDFGMGNNRKNNFRLALGHGIFAADGDEWRHARGVMRPYFQSEHVKRPNLDPHVRKLLMSIKTGPGGWTLEAVDLQQLFYTFALETSCDIFFGLSPGKDQAASFSAFAAAFDIVQECLSVRTKLGWAYFLYDGLKFRRAIAQVNRFVDNVVARATSAPSPTPTFLDQLLASVPDSNPSLIRSQLLHLLIASRDTVAVTLAWTFHQLSHHPEEYASLRKEILCEPDADTTSQHIRHVLLESLRLHPPIPINTRTAIRDTCLPHGGGLSGNDPIFLRAGDEVLYSVYALHRDPKIWGTDEEEFRPARWHGRHKGGWEFLAFNGGPRVCLGQRLAMTQMEAVVAAMVRKFESVK</sequence>
<evidence type="ECO:0000256" key="5">
    <source>
        <dbReference type="ARBA" id="ARBA00023002"/>
    </source>
</evidence>
<dbReference type="PRINTS" id="PR00463">
    <property type="entry name" value="EP450I"/>
</dbReference>
<dbReference type="PANTHER" id="PTHR24287:SF1">
    <property type="entry name" value="P450, PUTATIVE (EUROFUNG)-RELATED"/>
    <property type="match status" value="1"/>
</dbReference>
<organism evidence="10 11">
    <name type="scientific">Immersiella caudata</name>
    <dbReference type="NCBI Taxonomy" id="314043"/>
    <lineage>
        <taxon>Eukaryota</taxon>
        <taxon>Fungi</taxon>
        <taxon>Dikarya</taxon>
        <taxon>Ascomycota</taxon>
        <taxon>Pezizomycotina</taxon>
        <taxon>Sordariomycetes</taxon>
        <taxon>Sordariomycetidae</taxon>
        <taxon>Sordariales</taxon>
        <taxon>Lasiosphaeriaceae</taxon>
        <taxon>Immersiella</taxon>
    </lineage>
</organism>
<evidence type="ECO:0000256" key="3">
    <source>
        <dbReference type="ARBA" id="ARBA00022617"/>
    </source>
</evidence>
<dbReference type="InterPro" id="IPR017972">
    <property type="entry name" value="Cyt_P450_CS"/>
</dbReference>
<accession>A0AA39WEH2</accession>
<keyword evidence="4 8" id="KW-0479">Metal-binding</keyword>
<dbReference type="EMBL" id="JAULSU010000006">
    <property type="protein sequence ID" value="KAK0613929.1"/>
    <property type="molecule type" value="Genomic_DNA"/>
</dbReference>
<keyword evidence="3 8" id="KW-0349">Heme</keyword>
<dbReference type="Proteomes" id="UP001175000">
    <property type="component" value="Unassembled WGS sequence"/>
</dbReference>
<name>A0AA39WEH2_9PEZI</name>
<dbReference type="AlphaFoldDB" id="A0AA39WEH2"/>
<dbReference type="InterPro" id="IPR001128">
    <property type="entry name" value="Cyt_P450"/>
</dbReference>
<evidence type="ECO:0000256" key="7">
    <source>
        <dbReference type="ARBA" id="ARBA00023033"/>
    </source>
</evidence>
<dbReference type="InterPro" id="IPR036396">
    <property type="entry name" value="Cyt_P450_sf"/>
</dbReference>
<dbReference type="InterPro" id="IPR047146">
    <property type="entry name" value="Cyt_P450_E_CYP52_fungi"/>
</dbReference>
<dbReference type="PRINTS" id="PR00385">
    <property type="entry name" value="P450"/>
</dbReference>
<reference evidence="10" key="1">
    <citation type="submission" date="2023-06" db="EMBL/GenBank/DDBJ databases">
        <title>Genome-scale phylogeny and comparative genomics of the fungal order Sordariales.</title>
        <authorList>
            <consortium name="Lawrence Berkeley National Laboratory"/>
            <person name="Hensen N."/>
            <person name="Bonometti L."/>
            <person name="Westerberg I."/>
            <person name="Brannstrom I.O."/>
            <person name="Guillou S."/>
            <person name="Cros-Aarteil S."/>
            <person name="Calhoun S."/>
            <person name="Haridas S."/>
            <person name="Kuo A."/>
            <person name="Mondo S."/>
            <person name="Pangilinan J."/>
            <person name="Riley R."/>
            <person name="Labutti K."/>
            <person name="Andreopoulos B."/>
            <person name="Lipzen A."/>
            <person name="Chen C."/>
            <person name="Yanf M."/>
            <person name="Daum C."/>
            <person name="Ng V."/>
            <person name="Clum A."/>
            <person name="Steindorff A."/>
            <person name="Ohm R."/>
            <person name="Martin F."/>
            <person name="Silar P."/>
            <person name="Natvig D."/>
            <person name="Lalanne C."/>
            <person name="Gautier V."/>
            <person name="Ament-Velasquez S.L."/>
            <person name="Kruys A."/>
            <person name="Hutchinson M.I."/>
            <person name="Powell A.J."/>
            <person name="Barry K."/>
            <person name="Miller A.N."/>
            <person name="Grigoriev I.V."/>
            <person name="Debuchy R."/>
            <person name="Gladieux P."/>
            <person name="Thoren M.H."/>
            <person name="Johannesson H."/>
        </authorList>
    </citation>
    <scope>NUCLEOTIDE SEQUENCE</scope>
    <source>
        <strain evidence="10">CBS 606.72</strain>
    </source>
</reference>
<comment type="caution">
    <text evidence="10">The sequence shown here is derived from an EMBL/GenBank/DDBJ whole genome shotgun (WGS) entry which is preliminary data.</text>
</comment>
<keyword evidence="7 9" id="KW-0503">Monooxygenase</keyword>
<evidence type="ECO:0000256" key="2">
    <source>
        <dbReference type="ARBA" id="ARBA00010617"/>
    </source>
</evidence>
<keyword evidence="6 8" id="KW-0408">Iron</keyword>
<evidence type="ECO:0000256" key="4">
    <source>
        <dbReference type="ARBA" id="ARBA00022723"/>
    </source>
</evidence>
<dbReference type="PANTHER" id="PTHR24287">
    <property type="entry name" value="P450, PUTATIVE (EUROFUNG)-RELATED"/>
    <property type="match status" value="1"/>
</dbReference>
<dbReference type="InterPro" id="IPR002401">
    <property type="entry name" value="Cyt_P450_E_grp-I"/>
</dbReference>
<proteinExistence type="inferred from homology"/>
<dbReference type="GO" id="GO:0020037">
    <property type="term" value="F:heme binding"/>
    <property type="evidence" value="ECO:0007669"/>
    <property type="project" value="InterPro"/>
</dbReference>
<protein>
    <submittedName>
        <fullName evidence="10">Cytochrome P450</fullName>
    </submittedName>
</protein>
<dbReference type="Gene3D" id="1.10.630.10">
    <property type="entry name" value="Cytochrome P450"/>
    <property type="match status" value="1"/>
</dbReference>
<dbReference type="GO" id="GO:0005506">
    <property type="term" value="F:iron ion binding"/>
    <property type="evidence" value="ECO:0007669"/>
    <property type="project" value="InterPro"/>
</dbReference>
<evidence type="ECO:0000256" key="8">
    <source>
        <dbReference type="PIRSR" id="PIRSR602401-1"/>
    </source>
</evidence>
<evidence type="ECO:0000313" key="10">
    <source>
        <dbReference type="EMBL" id="KAK0613929.1"/>
    </source>
</evidence>
<dbReference type="Pfam" id="PF00067">
    <property type="entry name" value="p450"/>
    <property type="match status" value="1"/>
</dbReference>
<dbReference type="GO" id="GO:0016705">
    <property type="term" value="F:oxidoreductase activity, acting on paired donors, with incorporation or reduction of molecular oxygen"/>
    <property type="evidence" value="ECO:0007669"/>
    <property type="project" value="InterPro"/>
</dbReference>